<name>A0A2X3BES5_9HELI</name>
<evidence type="ECO:0000313" key="2">
    <source>
        <dbReference type="EMBL" id="SQB99123.1"/>
    </source>
</evidence>
<evidence type="ECO:0000313" key="3">
    <source>
        <dbReference type="Proteomes" id="UP000250166"/>
    </source>
</evidence>
<accession>A0A2X3BES5</accession>
<keyword evidence="2" id="KW-0966">Cell projection</keyword>
<keyword evidence="2" id="KW-0282">Flagellum</keyword>
<dbReference type="Gene3D" id="3.40.630.30">
    <property type="match status" value="1"/>
</dbReference>
<dbReference type="PROSITE" id="PS51186">
    <property type="entry name" value="GNAT"/>
    <property type="match status" value="1"/>
</dbReference>
<dbReference type="AlphaFoldDB" id="A0A2X3BES5"/>
<reference evidence="2 3" key="1">
    <citation type="submission" date="2018-06" db="EMBL/GenBank/DDBJ databases">
        <authorList>
            <consortium name="Pathogen Informatics"/>
            <person name="Doyle S."/>
        </authorList>
    </citation>
    <scope>NUCLEOTIDE SEQUENCE [LARGE SCALE GENOMIC DNA]</scope>
    <source>
        <strain evidence="2 3">NCTC13102</strain>
    </source>
</reference>
<keyword evidence="2" id="KW-0969">Cilium</keyword>
<dbReference type="RefSeq" id="WP_023948599.1">
    <property type="nucleotide sequence ID" value="NZ_JAERIV010000002.1"/>
</dbReference>
<gene>
    <name evidence="2" type="primary">flaG</name>
    <name evidence="2" type="ORF">NCTC13102_01594</name>
</gene>
<dbReference type="EMBL" id="UAWL01000006">
    <property type="protein sequence ID" value="SQB99123.1"/>
    <property type="molecule type" value="Genomic_DNA"/>
</dbReference>
<dbReference type="Proteomes" id="UP000250166">
    <property type="component" value="Unassembled WGS sequence"/>
</dbReference>
<dbReference type="PANTHER" id="PTHR43415:SF3">
    <property type="entry name" value="GNAT-FAMILY ACETYLTRANSFERASE"/>
    <property type="match status" value="1"/>
</dbReference>
<dbReference type="InterPro" id="IPR000182">
    <property type="entry name" value="GNAT_dom"/>
</dbReference>
<dbReference type="GO" id="GO:0016747">
    <property type="term" value="F:acyltransferase activity, transferring groups other than amino-acyl groups"/>
    <property type="evidence" value="ECO:0007669"/>
    <property type="project" value="InterPro"/>
</dbReference>
<sequence length="173" mass="20381">MPKNFLYDDIYALDFCLMDTRDVRSVWEMRNDALVSHWMYSQHISFESHIEFIQSLNHDPKRIYWLFKQGVHLLGVGSLSRIDIIHKHAYIGIYKNPKDSLIHNKGTLILQTLEKIAHQEFGLHSLHLEVLDSNARAIRFYKRNGYCKEGVLKDFIKKDNAFVDTLIYGKILE</sequence>
<dbReference type="SUPFAM" id="SSF55729">
    <property type="entry name" value="Acyl-CoA N-acyltransferases (Nat)"/>
    <property type="match status" value="1"/>
</dbReference>
<dbReference type="Pfam" id="PF13420">
    <property type="entry name" value="Acetyltransf_4"/>
    <property type="match status" value="1"/>
</dbReference>
<dbReference type="InterPro" id="IPR020036">
    <property type="entry name" value="PseH"/>
</dbReference>
<protein>
    <submittedName>
        <fullName evidence="2">Putative flagellar biosynthesis protein</fullName>
    </submittedName>
</protein>
<organism evidence="2 3">
    <name type="scientific">Helicobacter fennelliae</name>
    <dbReference type="NCBI Taxonomy" id="215"/>
    <lineage>
        <taxon>Bacteria</taxon>
        <taxon>Pseudomonadati</taxon>
        <taxon>Campylobacterota</taxon>
        <taxon>Epsilonproteobacteria</taxon>
        <taxon>Campylobacterales</taxon>
        <taxon>Helicobacteraceae</taxon>
        <taxon>Helicobacter</taxon>
    </lineage>
</organism>
<evidence type="ECO:0000259" key="1">
    <source>
        <dbReference type="PROSITE" id="PS51186"/>
    </source>
</evidence>
<feature type="domain" description="N-acetyltransferase" evidence="1">
    <location>
        <begin position="13"/>
        <end position="173"/>
    </location>
</feature>
<proteinExistence type="predicted"/>
<dbReference type="PANTHER" id="PTHR43415">
    <property type="entry name" value="SPERMIDINE N(1)-ACETYLTRANSFERASE"/>
    <property type="match status" value="1"/>
</dbReference>
<dbReference type="InterPro" id="IPR016181">
    <property type="entry name" value="Acyl_CoA_acyltransferase"/>
</dbReference>
<dbReference type="NCBIfam" id="TIGR03585">
    <property type="entry name" value="PseH"/>
    <property type="match status" value="1"/>
</dbReference>